<reference evidence="3 4" key="1">
    <citation type="submission" date="2010-12" db="EMBL/GenBank/DDBJ databases">
        <authorList>
            <person name="Muzny D."/>
            <person name="Qin X."/>
            <person name="Deng J."/>
            <person name="Jiang H."/>
            <person name="Liu Y."/>
            <person name="Qu J."/>
            <person name="Song X.-Z."/>
            <person name="Zhang L."/>
            <person name="Thornton R."/>
            <person name="Coyle M."/>
            <person name="Francisco L."/>
            <person name="Jackson L."/>
            <person name="Javaid M."/>
            <person name="Korchina V."/>
            <person name="Kovar C."/>
            <person name="Mata R."/>
            <person name="Mathew T."/>
            <person name="Ngo R."/>
            <person name="Nguyen L."/>
            <person name="Nguyen N."/>
            <person name="Okwuonu G."/>
            <person name="Ongeri F."/>
            <person name="Pham C."/>
            <person name="Simmons D."/>
            <person name="Wilczek-Boney K."/>
            <person name="Hale W."/>
            <person name="Jakkamsetti A."/>
            <person name="Pham P."/>
            <person name="Ruth R."/>
            <person name="San Lucas F."/>
            <person name="Warren J."/>
            <person name="Zhang J."/>
            <person name="Zhao Z."/>
            <person name="Zhou C."/>
            <person name="Zhu D."/>
            <person name="Lee S."/>
            <person name="Bess C."/>
            <person name="Blankenburg K."/>
            <person name="Forbes L."/>
            <person name="Fu Q."/>
            <person name="Gubbala S."/>
            <person name="Hirani K."/>
            <person name="Jayaseelan J.C."/>
            <person name="Lara F."/>
            <person name="Munidasa M."/>
            <person name="Palculict T."/>
            <person name="Patil S."/>
            <person name="Pu L.-L."/>
            <person name="Saada N."/>
            <person name="Tang L."/>
            <person name="Weissenberger G."/>
            <person name="Zhu Y."/>
            <person name="Hemphill L."/>
            <person name="Shang Y."/>
            <person name="Youmans B."/>
            <person name="Ayvaz T."/>
            <person name="Ross M."/>
            <person name="Santibanez J."/>
            <person name="Aqrawi P."/>
            <person name="Gross S."/>
            <person name="Joshi V."/>
            <person name="Fowler G."/>
            <person name="Nazareth L."/>
            <person name="Reid J."/>
            <person name="Worley K."/>
            <person name="Petrosino J."/>
            <person name="Highlander S."/>
            <person name="Gibbs R."/>
        </authorList>
    </citation>
    <scope>NUCLEOTIDE SEQUENCE [LARGE SCALE GENOMIC DNA]</scope>
    <source>
        <strain evidence="3 4">ATCC 33393</strain>
    </source>
</reference>
<keyword evidence="2" id="KW-0732">Signal</keyword>
<feature type="chain" id="PRO_5003205684" evidence="2">
    <location>
        <begin position="28"/>
        <end position="171"/>
    </location>
</feature>
<organism evidence="3 4">
    <name type="scientific">Aggregatibacter segnis ATCC 33393</name>
    <dbReference type="NCBI Taxonomy" id="888057"/>
    <lineage>
        <taxon>Bacteria</taxon>
        <taxon>Pseudomonadati</taxon>
        <taxon>Pseudomonadota</taxon>
        <taxon>Gammaproteobacteria</taxon>
        <taxon>Pasteurellales</taxon>
        <taxon>Pasteurellaceae</taxon>
        <taxon>Aggregatibacter</taxon>
    </lineage>
</organism>
<comment type="caution">
    <text evidence="3">The sequence shown here is derived from an EMBL/GenBank/DDBJ whole genome shotgun (WGS) entry which is preliminary data.</text>
</comment>
<evidence type="ECO:0000313" key="4">
    <source>
        <dbReference type="Proteomes" id="UP000032871"/>
    </source>
</evidence>
<evidence type="ECO:0000256" key="2">
    <source>
        <dbReference type="SAM" id="SignalP"/>
    </source>
</evidence>
<keyword evidence="4" id="KW-1185">Reference proteome</keyword>
<dbReference type="AlphaFoldDB" id="E6KYN8"/>
<keyword evidence="1" id="KW-0472">Membrane</keyword>
<keyword evidence="1" id="KW-0812">Transmembrane</keyword>
<dbReference type="HOGENOM" id="CLU_083845_1_0_6"/>
<evidence type="ECO:0000313" key="3">
    <source>
        <dbReference type="EMBL" id="EFU67315.1"/>
    </source>
</evidence>
<feature type="signal peptide" evidence="2">
    <location>
        <begin position="1"/>
        <end position="27"/>
    </location>
</feature>
<proteinExistence type="predicted"/>
<dbReference type="Proteomes" id="UP000032871">
    <property type="component" value="Unassembled WGS sequence"/>
</dbReference>
<name>E6KYN8_9PAST</name>
<keyword evidence="1" id="KW-1133">Transmembrane helix</keyword>
<feature type="transmembrane region" description="Helical" evidence="1">
    <location>
        <begin position="140"/>
        <end position="162"/>
    </location>
</feature>
<dbReference type="EMBL" id="AEPS01000008">
    <property type="protein sequence ID" value="EFU67315.1"/>
    <property type="molecule type" value="Genomic_DNA"/>
</dbReference>
<protein>
    <submittedName>
        <fullName evidence="3">Cobalt ABC superfamily ATP binding cassette transporter,membrane protein</fullName>
    </submittedName>
</protein>
<accession>E6KYN8</accession>
<evidence type="ECO:0000256" key="1">
    <source>
        <dbReference type="SAM" id="Phobius"/>
    </source>
</evidence>
<sequence>MPSNRMKKTLRILTALFPLLVAPHALAHALYVFAQYDGQTVTGKSYYSDMTPAAETYVEVLRHGENQPLMAGKTDNRGYFHFPLVVEPKVALKVVVEGEEGHRATVVADRITATSNAPTQASDESLLLLREDIAQLRDKIYLHDILGGIGYIVGIAGIAAWLSARKLRKGR</sequence>
<dbReference type="STRING" id="739.GCA_001059425_00422"/>
<gene>
    <name evidence="3" type="primary">cbiL</name>
    <name evidence="3" type="ORF">HMPREF9064_1270</name>
</gene>